<keyword evidence="2" id="KW-1185">Reference proteome</keyword>
<accession>A0ABD3HKP0</accession>
<comment type="caution">
    <text evidence="1">The sequence shown here is derived from an EMBL/GenBank/DDBJ whole genome shotgun (WGS) entry which is preliminary data.</text>
</comment>
<reference evidence="1 2" key="1">
    <citation type="submission" date="2024-09" db="EMBL/GenBank/DDBJ databases">
        <title>Chromosome-scale assembly of Riccia sorocarpa.</title>
        <authorList>
            <person name="Paukszto L."/>
        </authorList>
    </citation>
    <scope>NUCLEOTIDE SEQUENCE [LARGE SCALE GENOMIC DNA]</scope>
    <source>
        <strain evidence="1">LP-2024</strain>
        <tissue evidence="1">Aerial parts of the thallus</tissue>
    </source>
</reference>
<sequence length="177" mass="19852">MDRPVHISQDRDLIRRALRQARIKGAEPQVSSQKSTYFKADAYIPKKPEIKQALKAVWDEALLESSAEGLPAFVHAWKCLRLQAKNLQYAEVAKLSNLETLQGELEELAKTEELSQGRLAAQYALFMDSLPTHGEFTDVMLNSAKGKALGIDGFNVDTLQFVWDFVGPVYSSAMQYC</sequence>
<proteinExistence type="predicted"/>
<evidence type="ECO:0000313" key="2">
    <source>
        <dbReference type="Proteomes" id="UP001633002"/>
    </source>
</evidence>
<name>A0ABD3HKP0_9MARC</name>
<dbReference type="EMBL" id="JBJQOH010000003">
    <property type="protein sequence ID" value="KAL3690957.1"/>
    <property type="molecule type" value="Genomic_DNA"/>
</dbReference>
<dbReference type="Proteomes" id="UP001633002">
    <property type="component" value="Unassembled WGS sequence"/>
</dbReference>
<protein>
    <submittedName>
        <fullName evidence="1">Uncharacterized protein</fullName>
    </submittedName>
</protein>
<evidence type="ECO:0000313" key="1">
    <source>
        <dbReference type="EMBL" id="KAL3690957.1"/>
    </source>
</evidence>
<dbReference type="AlphaFoldDB" id="A0ABD3HKP0"/>
<organism evidence="1 2">
    <name type="scientific">Riccia sorocarpa</name>
    <dbReference type="NCBI Taxonomy" id="122646"/>
    <lineage>
        <taxon>Eukaryota</taxon>
        <taxon>Viridiplantae</taxon>
        <taxon>Streptophyta</taxon>
        <taxon>Embryophyta</taxon>
        <taxon>Marchantiophyta</taxon>
        <taxon>Marchantiopsida</taxon>
        <taxon>Marchantiidae</taxon>
        <taxon>Marchantiales</taxon>
        <taxon>Ricciaceae</taxon>
        <taxon>Riccia</taxon>
    </lineage>
</organism>
<gene>
    <name evidence="1" type="ORF">R1sor_004608</name>
</gene>